<dbReference type="SMART" id="SM00228">
    <property type="entry name" value="PDZ"/>
    <property type="match status" value="1"/>
</dbReference>
<evidence type="ECO:0000313" key="13">
    <source>
        <dbReference type="EMBL" id="MEI5686970.1"/>
    </source>
</evidence>
<keyword evidence="11" id="KW-0479">Metal-binding</keyword>
<dbReference type="Gene3D" id="2.30.42.10">
    <property type="match status" value="1"/>
</dbReference>
<accession>A0ABU8H1T9</accession>
<keyword evidence="6 11" id="KW-0378">Hydrolase</keyword>
<reference evidence="13 14" key="1">
    <citation type="journal article" date="2013" name="Int. J. Syst. Evol. Microbiol.">
        <title>Sphingomonas kyungheensis sp. nov., a bacterium with ginsenoside-converting activity isolated from soil of a ginseng field.</title>
        <authorList>
            <person name="Son H.M."/>
            <person name="Yang J.E."/>
            <person name="Park Y."/>
            <person name="Han C.K."/>
            <person name="Kim S.G."/>
            <person name="Kook M."/>
            <person name="Yi T.H."/>
        </authorList>
    </citation>
    <scope>NUCLEOTIDE SEQUENCE [LARGE SCALE GENOMIC DNA]</scope>
    <source>
        <strain evidence="13 14">LMG 26582</strain>
    </source>
</reference>
<dbReference type="PROSITE" id="PS50106">
    <property type="entry name" value="PDZ"/>
    <property type="match status" value="1"/>
</dbReference>
<keyword evidence="14" id="KW-1185">Reference proteome</keyword>
<dbReference type="NCBIfam" id="TIGR00054">
    <property type="entry name" value="RIP metalloprotease RseP"/>
    <property type="match status" value="1"/>
</dbReference>
<dbReference type="InterPro" id="IPR008915">
    <property type="entry name" value="Peptidase_M50"/>
</dbReference>
<evidence type="ECO:0000256" key="7">
    <source>
        <dbReference type="ARBA" id="ARBA00022833"/>
    </source>
</evidence>
<organism evidence="13 14">
    <name type="scientific">Sphingomonas kyungheensis</name>
    <dbReference type="NCBI Taxonomy" id="1069987"/>
    <lineage>
        <taxon>Bacteria</taxon>
        <taxon>Pseudomonadati</taxon>
        <taxon>Pseudomonadota</taxon>
        <taxon>Alphaproteobacteria</taxon>
        <taxon>Sphingomonadales</taxon>
        <taxon>Sphingomonadaceae</taxon>
        <taxon>Sphingomonas</taxon>
    </lineage>
</organism>
<dbReference type="InterPro" id="IPR041489">
    <property type="entry name" value="PDZ_6"/>
</dbReference>
<comment type="caution">
    <text evidence="13">The sequence shown here is derived from an EMBL/GenBank/DDBJ whole genome shotgun (WGS) entry which is preliminary data.</text>
</comment>
<dbReference type="CDD" id="cd23081">
    <property type="entry name" value="cpPDZ_EcRseP-like"/>
    <property type="match status" value="1"/>
</dbReference>
<feature type="transmembrane region" description="Helical" evidence="11">
    <location>
        <begin position="294"/>
        <end position="312"/>
    </location>
</feature>
<dbReference type="EC" id="3.4.24.-" evidence="11"/>
<dbReference type="EMBL" id="JBBBDM010000002">
    <property type="protein sequence ID" value="MEI5686970.1"/>
    <property type="molecule type" value="Genomic_DNA"/>
</dbReference>
<evidence type="ECO:0000256" key="5">
    <source>
        <dbReference type="ARBA" id="ARBA00022692"/>
    </source>
</evidence>
<evidence type="ECO:0000256" key="11">
    <source>
        <dbReference type="RuleBase" id="RU362031"/>
    </source>
</evidence>
<dbReference type="Proteomes" id="UP001367771">
    <property type="component" value="Unassembled WGS sequence"/>
</dbReference>
<keyword evidence="8 11" id="KW-1133">Transmembrane helix</keyword>
<dbReference type="CDD" id="cd06163">
    <property type="entry name" value="S2P-M50_PDZ_RseP-like"/>
    <property type="match status" value="1"/>
</dbReference>
<dbReference type="InterPro" id="IPR004387">
    <property type="entry name" value="Pept_M50_Zn"/>
</dbReference>
<dbReference type="InterPro" id="IPR036034">
    <property type="entry name" value="PDZ_sf"/>
</dbReference>
<evidence type="ECO:0000256" key="3">
    <source>
        <dbReference type="ARBA" id="ARBA00007931"/>
    </source>
</evidence>
<comment type="similarity">
    <text evidence="3 11">Belongs to the peptidase M50B family.</text>
</comment>
<feature type="transmembrane region" description="Helical" evidence="11">
    <location>
        <begin position="6"/>
        <end position="24"/>
    </location>
</feature>
<evidence type="ECO:0000256" key="1">
    <source>
        <dbReference type="ARBA" id="ARBA00001947"/>
    </source>
</evidence>
<feature type="transmembrane region" description="Helical" evidence="11">
    <location>
        <begin position="110"/>
        <end position="132"/>
    </location>
</feature>
<evidence type="ECO:0000256" key="6">
    <source>
        <dbReference type="ARBA" id="ARBA00022801"/>
    </source>
</evidence>
<dbReference type="InterPro" id="IPR001478">
    <property type="entry name" value="PDZ"/>
</dbReference>
<keyword evidence="4" id="KW-0645">Protease</keyword>
<evidence type="ECO:0000256" key="9">
    <source>
        <dbReference type="ARBA" id="ARBA00023049"/>
    </source>
</evidence>
<dbReference type="SUPFAM" id="SSF50156">
    <property type="entry name" value="PDZ domain-like"/>
    <property type="match status" value="1"/>
</dbReference>
<comment type="subcellular location">
    <subcellularLocation>
        <location evidence="2">Membrane</location>
        <topology evidence="2">Multi-pass membrane protein</topology>
    </subcellularLocation>
</comment>
<gene>
    <name evidence="13" type="primary">rseP</name>
    <name evidence="13" type="ORF">V8201_07740</name>
</gene>
<sequence length="377" mass="39912">MIQSPGVPMAVLAFLCAIGPLVFIHEMGHYLAGRLFGVKAEAFSIGFGREIVGVTDSRGTRWKFGWLPLGGYVRFAGDMNPASQPDAAWLALPAAERARTFQAKPLWQRAIIVAAGPAINLILAVLILAGFAHVYGVDRTPAVIGTVIAGQPGAKAGLQPGDRIVAIDGQPIAAFSEVARYALIRPGEAVTLRIARGGQTLTRTLAIGTVHQRDRFGNAYRIGRIGIGSGEPVLAPVGLIEAPAAGVRMTADIISGTLATLGQIISGRRSIDELGGPIRIAKISGEQMALGLPAFVWLVAMLSINLGFINLLPVPMLDGGHLFFYAIEAIRRRPLEPQVQEWAFRGGLAAVLALMLIVTFNDLSAVGLWQRLAGLIG</sequence>
<protein>
    <recommendedName>
        <fullName evidence="11">Zinc metalloprotease</fullName>
        <ecNumber evidence="11">3.4.24.-</ecNumber>
    </recommendedName>
</protein>
<dbReference type="Pfam" id="PF02163">
    <property type="entry name" value="Peptidase_M50"/>
    <property type="match status" value="1"/>
</dbReference>
<name>A0ABU8H1T9_9SPHN</name>
<feature type="transmembrane region" description="Helical" evidence="11">
    <location>
        <begin position="342"/>
        <end position="360"/>
    </location>
</feature>
<keyword evidence="9 11" id="KW-0482">Metalloprotease</keyword>
<comment type="cofactor">
    <cofactor evidence="1 11">
        <name>Zn(2+)</name>
        <dbReference type="ChEBI" id="CHEBI:29105"/>
    </cofactor>
</comment>
<dbReference type="Pfam" id="PF17820">
    <property type="entry name" value="PDZ_6"/>
    <property type="match status" value="1"/>
</dbReference>
<dbReference type="RefSeq" id="WP_336544902.1">
    <property type="nucleotide sequence ID" value="NZ_JBBBDM010000002.1"/>
</dbReference>
<evidence type="ECO:0000256" key="8">
    <source>
        <dbReference type="ARBA" id="ARBA00022989"/>
    </source>
</evidence>
<dbReference type="PANTHER" id="PTHR42837:SF2">
    <property type="entry name" value="MEMBRANE METALLOPROTEASE ARASP2, CHLOROPLASTIC-RELATED"/>
    <property type="match status" value="1"/>
</dbReference>
<evidence type="ECO:0000259" key="12">
    <source>
        <dbReference type="PROSITE" id="PS50106"/>
    </source>
</evidence>
<keyword evidence="7 11" id="KW-0862">Zinc</keyword>
<evidence type="ECO:0000256" key="2">
    <source>
        <dbReference type="ARBA" id="ARBA00004141"/>
    </source>
</evidence>
<feature type="domain" description="PDZ" evidence="12">
    <location>
        <begin position="130"/>
        <end position="198"/>
    </location>
</feature>
<keyword evidence="5 11" id="KW-0812">Transmembrane</keyword>
<keyword evidence="10 11" id="KW-0472">Membrane</keyword>
<proteinExistence type="inferred from homology"/>
<evidence type="ECO:0000256" key="10">
    <source>
        <dbReference type="ARBA" id="ARBA00023136"/>
    </source>
</evidence>
<evidence type="ECO:0000313" key="14">
    <source>
        <dbReference type="Proteomes" id="UP001367771"/>
    </source>
</evidence>
<evidence type="ECO:0000256" key="4">
    <source>
        <dbReference type="ARBA" id="ARBA00022670"/>
    </source>
</evidence>
<dbReference type="PANTHER" id="PTHR42837">
    <property type="entry name" value="REGULATOR OF SIGMA-E PROTEASE RSEP"/>
    <property type="match status" value="1"/>
</dbReference>
<dbReference type="GO" id="GO:0008237">
    <property type="term" value="F:metallopeptidase activity"/>
    <property type="evidence" value="ECO:0007669"/>
    <property type="project" value="UniProtKB-KW"/>
</dbReference>